<gene>
    <name evidence="1" type="ORF">PQQ73_35480</name>
</gene>
<proteinExistence type="predicted"/>
<name>A0ABW9ER78_9BURK</name>
<keyword evidence="2" id="KW-1185">Reference proteome</keyword>
<sequence length="52" mass="5930">MLEKVPRPDIHRLILKVQTQRYALAEVRMIAEAACNKVAAEMPNCRSAHRPC</sequence>
<organism evidence="1 2">
    <name type="scientific">Paraburkholderia strydomiana</name>
    <dbReference type="NCBI Taxonomy" id="1245417"/>
    <lineage>
        <taxon>Bacteria</taxon>
        <taxon>Pseudomonadati</taxon>
        <taxon>Pseudomonadota</taxon>
        <taxon>Betaproteobacteria</taxon>
        <taxon>Burkholderiales</taxon>
        <taxon>Burkholderiaceae</taxon>
        <taxon>Paraburkholderia</taxon>
    </lineage>
</organism>
<dbReference type="EMBL" id="JAQQCL010000049">
    <property type="protein sequence ID" value="MFM0721597.1"/>
    <property type="molecule type" value="Genomic_DNA"/>
</dbReference>
<evidence type="ECO:0000313" key="2">
    <source>
        <dbReference type="Proteomes" id="UP001629392"/>
    </source>
</evidence>
<dbReference type="RefSeq" id="WP_408157734.1">
    <property type="nucleotide sequence ID" value="NZ_JAQQCL010000049.1"/>
</dbReference>
<accession>A0ABW9ER78</accession>
<comment type="caution">
    <text evidence="1">The sequence shown here is derived from an EMBL/GenBank/DDBJ whole genome shotgun (WGS) entry which is preliminary data.</text>
</comment>
<evidence type="ECO:0000313" key="1">
    <source>
        <dbReference type="EMBL" id="MFM0721597.1"/>
    </source>
</evidence>
<dbReference type="Proteomes" id="UP001629392">
    <property type="component" value="Unassembled WGS sequence"/>
</dbReference>
<protein>
    <submittedName>
        <fullName evidence="1">Uncharacterized protein</fullName>
    </submittedName>
</protein>
<reference evidence="1 2" key="1">
    <citation type="journal article" date="2024" name="Chem. Sci.">
        <title>Discovery of megapolipeptins by genome mining of a Burkholderiales bacteria collection.</title>
        <authorList>
            <person name="Paulo B.S."/>
            <person name="Recchia M.J.J."/>
            <person name="Lee S."/>
            <person name="Fergusson C.H."/>
            <person name="Romanowski S.B."/>
            <person name="Hernandez A."/>
            <person name="Krull N."/>
            <person name="Liu D.Y."/>
            <person name="Cavanagh H."/>
            <person name="Bos A."/>
            <person name="Gray C.A."/>
            <person name="Murphy B.T."/>
            <person name="Linington R.G."/>
            <person name="Eustaquio A.S."/>
        </authorList>
    </citation>
    <scope>NUCLEOTIDE SEQUENCE [LARGE SCALE GENOMIC DNA]</scope>
    <source>
        <strain evidence="1 2">RL17-350-BIC-E</strain>
    </source>
</reference>